<organism evidence="9 10">
    <name type="scientific">Halioxenophilus aromaticivorans</name>
    <dbReference type="NCBI Taxonomy" id="1306992"/>
    <lineage>
        <taxon>Bacteria</taxon>
        <taxon>Pseudomonadati</taxon>
        <taxon>Pseudomonadota</taxon>
        <taxon>Gammaproteobacteria</taxon>
        <taxon>Alteromonadales</taxon>
        <taxon>Alteromonadaceae</taxon>
        <taxon>Halioxenophilus</taxon>
    </lineage>
</organism>
<feature type="domain" description="Glucosamine/galactosamine-6-phosphate isomerase" evidence="8">
    <location>
        <begin position="11"/>
        <end position="217"/>
    </location>
</feature>
<dbReference type="RefSeq" id="WP_345415776.1">
    <property type="nucleotide sequence ID" value="NZ_AP031496.1"/>
</dbReference>
<evidence type="ECO:0000313" key="10">
    <source>
        <dbReference type="Proteomes" id="UP001409585"/>
    </source>
</evidence>
<dbReference type="InterPro" id="IPR039104">
    <property type="entry name" value="6PGL"/>
</dbReference>
<keyword evidence="7" id="KW-0378">Hydrolase</keyword>
<evidence type="ECO:0000256" key="5">
    <source>
        <dbReference type="ARBA" id="ARBA00013198"/>
    </source>
</evidence>
<dbReference type="Proteomes" id="UP001409585">
    <property type="component" value="Unassembled WGS sequence"/>
</dbReference>
<evidence type="ECO:0000256" key="4">
    <source>
        <dbReference type="ARBA" id="ARBA00010662"/>
    </source>
</evidence>
<comment type="caution">
    <text evidence="9">The sequence shown here is derived from an EMBL/GenBank/DDBJ whole genome shotgun (WGS) entry which is preliminary data.</text>
</comment>
<comment type="catalytic activity">
    <reaction evidence="1 7">
        <text>6-phospho-D-glucono-1,5-lactone + H2O = 6-phospho-D-gluconate + H(+)</text>
        <dbReference type="Rhea" id="RHEA:12556"/>
        <dbReference type="ChEBI" id="CHEBI:15377"/>
        <dbReference type="ChEBI" id="CHEBI:15378"/>
        <dbReference type="ChEBI" id="CHEBI:57955"/>
        <dbReference type="ChEBI" id="CHEBI:58759"/>
        <dbReference type="EC" id="3.1.1.31"/>
    </reaction>
</comment>
<evidence type="ECO:0000256" key="7">
    <source>
        <dbReference type="RuleBase" id="RU365095"/>
    </source>
</evidence>
<dbReference type="PANTHER" id="PTHR11054:SF0">
    <property type="entry name" value="6-PHOSPHOGLUCONOLACTONASE"/>
    <property type="match status" value="1"/>
</dbReference>
<dbReference type="GO" id="GO:0017057">
    <property type="term" value="F:6-phosphogluconolactonase activity"/>
    <property type="evidence" value="ECO:0007669"/>
    <property type="project" value="UniProtKB-UniRule"/>
</dbReference>
<dbReference type="PANTHER" id="PTHR11054">
    <property type="entry name" value="6-PHOSPHOGLUCONOLACTONASE"/>
    <property type="match status" value="1"/>
</dbReference>
<dbReference type="EC" id="3.1.1.31" evidence="5 7"/>
<comment type="function">
    <text evidence="2 7">Hydrolysis of 6-phosphogluconolactone to 6-phosphogluconate.</text>
</comment>
<proteinExistence type="inferred from homology"/>
<name>A0AAV3TWN1_9ALTE</name>
<dbReference type="GO" id="GO:0006098">
    <property type="term" value="P:pentose-phosphate shunt"/>
    <property type="evidence" value="ECO:0007669"/>
    <property type="project" value="InterPro"/>
</dbReference>
<evidence type="ECO:0000256" key="2">
    <source>
        <dbReference type="ARBA" id="ARBA00002681"/>
    </source>
</evidence>
<evidence type="ECO:0000256" key="6">
    <source>
        <dbReference type="ARBA" id="ARBA00020337"/>
    </source>
</evidence>
<comment type="pathway">
    <text evidence="3 7">Carbohydrate degradation; pentose phosphate pathway; D-ribulose 5-phosphate from D-glucose 6-phosphate (oxidative stage): step 2/3.</text>
</comment>
<dbReference type="InterPro" id="IPR005900">
    <property type="entry name" value="6-phosphogluconolactonase_DevB"/>
</dbReference>
<dbReference type="GO" id="GO:0005975">
    <property type="term" value="P:carbohydrate metabolic process"/>
    <property type="evidence" value="ECO:0007669"/>
    <property type="project" value="UniProtKB-UniRule"/>
</dbReference>
<dbReference type="EMBL" id="BAABLX010000001">
    <property type="protein sequence ID" value="GAA4930097.1"/>
    <property type="molecule type" value="Genomic_DNA"/>
</dbReference>
<dbReference type="SUPFAM" id="SSF100950">
    <property type="entry name" value="NagB/RpiA/CoA transferase-like"/>
    <property type="match status" value="1"/>
</dbReference>
<sequence length="230" mass="25598">MSHTLKEFASSNELDLALTAHVVAQLQKALDERGCASLVVSGGSTPKSFLSNLSEQPLDWGSVYVTLVDERCVLESHPSSNAKMVRETLMRNLAAEVNFVPLYIQGETQMNCQQRFINHKVLAGTYDVVILGMGGDGHTASIFPQAQERDQALNLKTASNILLTDPVTVTPLRLTQTRKRLLNTRNLILHITGSEKQKVFEQASKEQNAELPISYFIHQEEINLDVFFSE</sequence>
<protein>
    <recommendedName>
        <fullName evidence="6 7">6-phosphogluconolactonase</fullName>
        <shortName evidence="7">6PGL</shortName>
        <ecNumber evidence="5 7">3.1.1.31</ecNumber>
    </recommendedName>
</protein>
<dbReference type="InterPro" id="IPR006148">
    <property type="entry name" value="Glc/Gal-6P_isomerase"/>
</dbReference>
<dbReference type="Pfam" id="PF01182">
    <property type="entry name" value="Glucosamine_iso"/>
    <property type="match status" value="1"/>
</dbReference>
<evidence type="ECO:0000259" key="8">
    <source>
        <dbReference type="Pfam" id="PF01182"/>
    </source>
</evidence>
<dbReference type="NCBIfam" id="TIGR01198">
    <property type="entry name" value="pgl"/>
    <property type="match status" value="1"/>
</dbReference>
<comment type="similarity">
    <text evidence="4 7">Belongs to the glucosamine/galactosamine-6-phosphate isomerase family. 6-phosphogluconolactonase subfamily.</text>
</comment>
<dbReference type="AlphaFoldDB" id="A0AAV3TWN1"/>
<keyword evidence="10" id="KW-1185">Reference proteome</keyword>
<dbReference type="InterPro" id="IPR037171">
    <property type="entry name" value="NagB/RpiA_transferase-like"/>
</dbReference>
<gene>
    <name evidence="7 9" type="primary">pgl</name>
    <name evidence="9" type="ORF">GCM10025791_02380</name>
</gene>
<evidence type="ECO:0000256" key="1">
    <source>
        <dbReference type="ARBA" id="ARBA00000832"/>
    </source>
</evidence>
<evidence type="ECO:0000256" key="3">
    <source>
        <dbReference type="ARBA" id="ARBA00004961"/>
    </source>
</evidence>
<evidence type="ECO:0000313" key="9">
    <source>
        <dbReference type="EMBL" id="GAA4930097.1"/>
    </source>
</evidence>
<reference evidence="10" key="1">
    <citation type="journal article" date="2019" name="Int. J. Syst. Evol. Microbiol.">
        <title>The Global Catalogue of Microorganisms (GCM) 10K type strain sequencing project: providing services to taxonomists for standard genome sequencing and annotation.</title>
        <authorList>
            <consortium name="The Broad Institute Genomics Platform"/>
            <consortium name="The Broad Institute Genome Sequencing Center for Infectious Disease"/>
            <person name="Wu L."/>
            <person name="Ma J."/>
        </authorList>
    </citation>
    <scope>NUCLEOTIDE SEQUENCE [LARGE SCALE GENOMIC DNA]</scope>
    <source>
        <strain evidence="10">JCM 19134</strain>
    </source>
</reference>
<dbReference type="CDD" id="cd01400">
    <property type="entry name" value="6PGL"/>
    <property type="match status" value="1"/>
</dbReference>
<dbReference type="Gene3D" id="3.40.50.1360">
    <property type="match status" value="1"/>
</dbReference>
<accession>A0AAV3TWN1</accession>